<evidence type="ECO:0000256" key="1">
    <source>
        <dbReference type="ARBA" id="ARBA00001947"/>
    </source>
</evidence>
<keyword evidence="4" id="KW-0833">Ubl conjugation pathway</keyword>
<keyword evidence="3" id="KW-0863">Zinc-finger</keyword>
<accession>A0A2U1LRG5</accession>
<dbReference type="PANTHER" id="PTHR11685">
    <property type="entry name" value="RBR FAMILY RING FINGER AND IBR DOMAIN-CONTAINING"/>
    <property type="match status" value="1"/>
</dbReference>
<comment type="cofactor">
    <cofactor evidence="1">
        <name>Zn(2+)</name>
        <dbReference type="ChEBI" id="CHEBI:29105"/>
    </cofactor>
</comment>
<dbReference type="SUPFAM" id="SSF57850">
    <property type="entry name" value="RING/U-box"/>
    <property type="match status" value="1"/>
</dbReference>
<name>A0A2U1LRG5_ARTAN</name>
<dbReference type="UniPathway" id="UPA00143"/>
<dbReference type="GO" id="GO:0008270">
    <property type="term" value="F:zinc ion binding"/>
    <property type="evidence" value="ECO:0007669"/>
    <property type="project" value="UniProtKB-KW"/>
</dbReference>
<keyword evidence="7" id="KW-0436">Ligase</keyword>
<reference evidence="7 8" key="1">
    <citation type="journal article" date="2018" name="Mol. Plant">
        <title>The genome of Artemisia annua provides insight into the evolution of Asteraceae family and artemisinin biosynthesis.</title>
        <authorList>
            <person name="Shen Q."/>
            <person name="Zhang L."/>
            <person name="Liao Z."/>
            <person name="Wang S."/>
            <person name="Yan T."/>
            <person name="Shi P."/>
            <person name="Liu M."/>
            <person name="Fu X."/>
            <person name="Pan Q."/>
            <person name="Wang Y."/>
            <person name="Lv Z."/>
            <person name="Lu X."/>
            <person name="Zhang F."/>
            <person name="Jiang W."/>
            <person name="Ma Y."/>
            <person name="Chen M."/>
            <person name="Hao X."/>
            <person name="Li L."/>
            <person name="Tang Y."/>
            <person name="Lv G."/>
            <person name="Zhou Y."/>
            <person name="Sun X."/>
            <person name="Brodelius P.E."/>
            <person name="Rose J.K.C."/>
            <person name="Tang K."/>
        </authorList>
    </citation>
    <scope>NUCLEOTIDE SEQUENCE [LARGE SCALE GENOMIC DNA]</scope>
    <source>
        <strain evidence="8">cv. Huhao1</strain>
        <tissue evidence="7">Leaf</tissue>
    </source>
</reference>
<dbReference type="EMBL" id="PKPP01008104">
    <property type="protein sequence ID" value="PWA51586.1"/>
    <property type="molecule type" value="Genomic_DNA"/>
</dbReference>
<evidence type="ECO:0000256" key="3">
    <source>
        <dbReference type="ARBA" id="ARBA00022771"/>
    </source>
</evidence>
<dbReference type="GO" id="GO:0004842">
    <property type="term" value="F:ubiquitin-protein transferase activity"/>
    <property type="evidence" value="ECO:0007669"/>
    <property type="project" value="InterPro"/>
</dbReference>
<organism evidence="7 8">
    <name type="scientific">Artemisia annua</name>
    <name type="common">Sweet wormwood</name>
    <dbReference type="NCBI Taxonomy" id="35608"/>
    <lineage>
        <taxon>Eukaryota</taxon>
        <taxon>Viridiplantae</taxon>
        <taxon>Streptophyta</taxon>
        <taxon>Embryophyta</taxon>
        <taxon>Tracheophyta</taxon>
        <taxon>Spermatophyta</taxon>
        <taxon>Magnoliopsida</taxon>
        <taxon>eudicotyledons</taxon>
        <taxon>Gunneridae</taxon>
        <taxon>Pentapetalae</taxon>
        <taxon>asterids</taxon>
        <taxon>campanulids</taxon>
        <taxon>Asterales</taxon>
        <taxon>Asteraceae</taxon>
        <taxon>Asteroideae</taxon>
        <taxon>Anthemideae</taxon>
        <taxon>Artemisiinae</taxon>
        <taxon>Artemisia</taxon>
    </lineage>
</organism>
<evidence type="ECO:0000313" key="7">
    <source>
        <dbReference type="EMBL" id="PWA51586.1"/>
    </source>
</evidence>
<dbReference type="Proteomes" id="UP000245207">
    <property type="component" value="Unassembled WGS sequence"/>
</dbReference>
<dbReference type="Pfam" id="PF01485">
    <property type="entry name" value="IBR"/>
    <property type="match status" value="1"/>
</dbReference>
<dbReference type="STRING" id="35608.A0A2U1LRG5"/>
<dbReference type="AlphaFoldDB" id="A0A2U1LRG5"/>
<keyword evidence="5" id="KW-0862">Zinc</keyword>
<dbReference type="GO" id="GO:0016567">
    <property type="term" value="P:protein ubiquitination"/>
    <property type="evidence" value="ECO:0007669"/>
    <property type="project" value="UniProtKB-UniPathway"/>
</dbReference>
<proteinExistence type="predicted"/>
<feature type="domain" description="IBR" evidence="6">
    <location>
        <begin position="45"/>
        <end position="108"/>
    </location>
</feature>
<dbReference type="InterPro" id="IPR031127">
    <property type="entry name" value="E3_UB_ligase_RBR"/>
</dbReference>
<dbReference type="OrthoDB" id="10009520at2759"/>
<evidence type="ECO:0000259" key="6">
    <source>
        <dbReference type="SMART" id="SM00647"/>
    </source>
</evidence>
<evidence type="ECO:0000256" key="4">
    <source>
        <dbReference type="ARBA" id="ARBA00022786"/>
    </source>
</evidence>
<sequence>MMMKIHSHARSALNSYLYPTKDSLIATDVSTRFARLHQISHKLFNRWCDALCESTVLGFDLVYCPNNECSELIKNEFSDGDVKRCVCPSCLKPLCYLCNAPWHDGYTCEELRDGNNVDFDVVCKKNGWNWKRCPKCRYYIQFIGGCHITWIADVGLNFATSADRKYHFCAGSSSSICLAQPKRISGISMILMREKRFKQTIRHLVVMDL</sequence>
<dbReference type="InterPro" id="IPR002867">
    <property type="entry name" value="IBR_dom"/>
</dbReference>
<gene>
    <name evidence="7" type="ORF">CTI12_AA462250</name>
</gene>
<keyword evidence="8" id="KW-1185">Reference proteome</keyword>
<evidence type="ECO:0000313" key="8">
    <source>
        <dbReference type="Proteomes" id="UP000245207"/>
    </source>
</evidence>
<evidence type="ECO:0000256" key="5">
    <source>
        <dbReference type="ARBA" id="ARBA00022833"/>
    </source>
</evidence>
<evidence type="ECO:0000256" key="2">
    <source>
        <dbReference type="ARBA" id="ARBA00022723"/>
    </source>
</evidence>
<comment type="caution">
    <text evidence="7">The sequence shown here is derived from an EMBL/GenBank/DDBJ whole genome shotgun (WGS) entry which is preliminary data.</text>
</comment>
<keyword evidence="2" id="KW-0479">Metal-binding</keyword>
<dbReference type="GO" id="GO:0016874">
    <property type="term" value="F:ligase activity"/>
    <property type="evidence" value="ECO:0007669"/>
    <property type="project" value="UniProtKB-KW"/>
</dbReference>
<dbReference type="SMART" id="SM00647">
    <property type="entry name" value="IBR"/>
    <property type="match status" value="1"/>
</dbReference>
<protein>
    <submittedName>
        <fullName evidence="7">IBR domain, Zinc finger, RING/FYVE/PHD-type, E3 ubiquitin ligase RBR family</fullName>
    </submittedName>
</protein>